<keyword evidence="1" id="KW-0378">Hydrolase</keyword>
<evidence type="ECO:0000313" key="2">
    <source>
        <dbReference type="Proteomes" id="UP000254572"/>
    </source>
</evidence>
<organism evidence="1 2">
    <name type="scientific">Cardiobacterium valvarum</name>
    <dbReference type="NCBI Taxonomy" id="194702"/>
    <lineage>
        <taxon>Bacteria</taxon>
        <taxon>Pseudomonadati</taxon>
        <taxon>Pseudomonadota</taxon>
        <taxon>Gammaproteobacteria</taxon>
        <taxon>Cardiobacteriales</taxon>
        <taxon>Cardiobacteriaceae</taxon>
        <taxon>Cardiobacterium</taxon>
    </lineage>
</organism>
<dbReference type="GO" id="GO:0016787">
    <property type="term" value="F:hydrolase activity"/>
    <property type="evidence" value="ECO:0007669"/>
    <property type="project" value="UniProtKB-KW"/>
</dbReference>
<dbReference type="PANTHER" id="PTHR37291:SF1">
    <property type="entry name" value="TYPE IV METHYL-DIRECTED RESTRICTION ENZYME ECOKMCRB SUBUNIT"/>
    <property type="match status" value="1"/>
</dbReference>
<sequence length="347" mass="40120">MKYIQKIIFGSPGTGKSYLVDKNIIPNELGINISENPENVIKAVFHPEYTFGDFMGKLLPMTKAGQVEYNFYEGHFLKALSQAYKNILKVYDKQGNKDESKEIENVILVIDEINRGNSSAIFGSIFQLLDRDNDGWSSYNTSINGIMFIRLLELIGCSFTYDKNQEIDEYRLLPYDGVKKLETLQNKISFLNFDLINKTIKIPPNLSIVATMNTSDNSIYHMDSAFKRRWDWEFVDIDSNLIKSPGNAFIDRQEWGKFVNNINAFIKNNNNYIRGIEDKQIGKYFIKNEIISKADIQNKLMFFIWDSVFSRDKKPLMELLNNNKLVTFGDFSSKVDGFINAIKEYHV</sequence>
<reference evidence="1 2" key="1">
    <citation type="submission" date="2018-06" db="EMBL/GenBank/DDBJ databases">
        <authorList>
            <consortium name="Pathogen Informatics"/>
            <person name="Doyle S."/>
        </authorList>
    </citation>
    <scope>NUCLEOTIDE SEQUENCE [LARGE SCALE GENOMIC DNA]</scope>
    <source>
        <strain evidence="1 2">NCTC13294</strain>
    </source>
</reference>
<name>A0A381EEQ8_9GAMM</name>
<protein>
    <submittedName>
        <fullName evidence="1">5-methylcytosine-specific restriction enzyme B</fullName>
        <ecNumber evidence="1">3.1.21.-</ecNumber>
    </submittedName>
</protein>
<dbReference type="EC" id="3.1.21.-" evidence="1"/>
<dbReference type="EMBL" id="UFUW01000001">
    <property type="protein sequence ID" value="SUX25452.1"/>
    <property type="molecule type" value="Genomic_DNA"/>
</dbReference>
<dbReference type="SUPFAM" id="SSF52540">
    <property type="entry name" value="P-loop containing nucleoside triphosphate hydrolases"/>
    <property type="match status" value="1"/>
</dbReference>
<accession>A0A381EEQ8</accession>
<dbReference type="InterPro" id="IPR052934">
    <property type="entry name" value="Methyl-DNA_Rec/Restrict_Enz"/>
</dbReference>
<dbReference type="Proteomes" id="UP000254572">
    <property type="component" value="Unassembled WGS sequence"/>
</dbReference>
<dbReference type="RefSeq" id="WP_115612521.1">
    <property type="nucleotide sequence ID" value="NZ_JBHLZC010000001.1"/>
</dbReference>
<dbReference type="AlphaFoldDB" id="A0A381EEQ8"/>
<proteinExistence type="predicted"/>
<dbReference type="OrthoDB" id="9781481at2"/>
<gene>
    <name evidence="1" type="primary">mcrB</name>
    <name evidence="1" type="ORF">NCTC13294_02436</name>
</gene>
<evidence type="ECO:0000313" key="1">
    <source>
        <dbReference type="EMBL" id="SUX25452.1"/>
    </source>
</evidence>
<keyword evidence="2" id="KW-1185">Reference proteome</keyword>
<dbReference type="PANTHER" id="PTHR37291">
    <property type="entry name" value="5-METHYLCYTOSINE-SPECIFIC RESTRICTION ENZYME B"/>
    <property type="match status" value="1"/>
</dbReference>
<dbReference type="Gene3D" id="3.40.50.300">
    <property type="entry name" value="P-loop containing nucleotide triphosphate hydrolases"/>
    <property type="match status" value="1"/>
</dbReference>
<dbReference type="InterPro" id="IPR027417">
    <property type="entry name" value="P-loop_NTPase"/>
</dbReference>